<evidence type="ECO:0000313" key="2">
    <source>
        <dbReference type="Proteomes" id="UP000324222"/>
    </source>
</evidence>
<reference evidence="1 2" key="1">
    <citation type="submission" date="2019-05" db="EMBL/GenBank/DDBJ databases">
        <title>Another draft genome of Portunus trituberculatus and its Hox gene families provides insights of decapod evolution.</title>
        <authorList>
            <person name="Jeong J.-H."/>
            <person name="Song I."/>
            <person name="Kim S."/>
            <person name="Choi T."/>
            <person name="Kim D."/>
            <person name="Ryu S."/>
            <person name="Kim W."/>
        </authorList>
    </citation>
    <scope>NUCLEOTIDE SEQUENCE [LARGE SCALE GENOMIC DNA]</scope>
    <source>
        <tissue evidence="1">Muscle</tissue>
    </source>
</reference>
<organism evidence="1 2">
    <name type="scientific">Portunus trituberculatus</name>
    <name type="common">Swimming crab</name>
    <name type="synonym">Neptunus trituberculatus</name>
    <dbReference type="NCBI Taxonomy" id="210409"/>
    <lineage>
        <taxon>Eukaryota</taxon>
        <taxon>Metazoa</taxon>
        <taxon>Ecdysozoa</taxon>
        <taxon>Arthropoda</taxon>
        <taxon>Crustacea</taxon>
        <taxon>Multicrustacea</taxon>
        <taxon>Malacostraca</taxon>
        <taxon>Eumalacostraca</taxon>
        <taxon>Eucarida</taxon>
        <taxon>Decapoda</taxon>
        <taxon>Pleocyemata</taxon>
        <taxon>Brachyura</taxon>
        <taxon>Eubrachyura</taxon>
        <taxon>Portunoidea</taxon>
        <taxon>Portunidae</taxon>
        <taxon>Portuninae</taxon>
        <taxon>Portunus</taxon>
    </lineage>
</organism>
<proteinExistence type="predicted"/>
<gene>
    <name evidence="1" type="ORF">E2C01_074653</name>
</gene>
<name>A0A5B7IDP9_PORTR</name>
<sequence length="90" mass="9521">MPANARRSAATRCDFRLTWHVEVRLAGLGGHGSCITTSHHSQARSAHTAVRASPITPHSGLLPWHAAACTTTNNAAQAPMTQPPPPPPEQ</sequence>
<dbReference type="Proteomes" id="UP000324222">
    <property type="component" value="Unassembled WGS sequence"/>
</dbReference>
<keyword evidence="2" id="KW-1185">Reference proteome</keyword>
<dbReference type="EMBL" id="VSRR010052964">
    <property type="protein sequence ID" value="MPC80086.1"/>
    <property type="molecule type" value="Genomic_DNA"/>
</dbReference>
<evidence type="ECO:0000313" key="1">
    <source>
        <dbReference type="EMBL" id="MPC80086.1"/>
    </source>
</evidence>
<accession>A0A5B7IDP9</accession>
<dbReference type="AlphaFoldDB" id="A0A5B7IDP9"/>
<comment type="caution">
    <text evidence="1">The sequence shown here is derived from an EMBL/GenBank/DDBJ whole genome shotgun (WGS) entry which is preliminary data.</text>
</comment>
<protein>
    <submittedName>
        <fullName evidence="1">Uncharacterized protein</fullName>
    </submittedName>
</protein>